<reference evidence="2 4" key="1">
    <citation type="submission" date="2019-06" db="EMBL/GenBank/DDBJ databases">
        <title>Sequencing the genomes of 1000 actinobacteria strains.</title>
        <authorList>
            <person name="Klenk H.-P."/>
        </authorList>
    </citation>
    <scope>NUCLEOTIDE SEQUENCE [LARGE SCALE GENOMIC DNA]</scope>
    <source>
        <strain evidence="2 4">DSM 42059</strain>
    </source>
</reference>
<dbReference type="EMBL" id="CP109114">
    <property type="protein sequence ID" value="WSC11994.1"/>
    <property type="molecule type" value="Genomic_DNA"/>
</dbReference>
<dbReference type="EMBL" id="VIWW01000001">
    <property type="protein sequence ID" value="TWG07177.1"/>
    <property type="molecule type" value="Genomic_DNA"/>
</dbReference>
<evidence type="ECO:0000313" key="3">
    <source>
        <dbReference type="EMBL" id="WSC11994.1"/>
    </source>
</evidence>
<evidence type="ECO:0000259" key="1">
    <source>
        <dbReference type="PROSITE" id="PS51819"/>
    </source>
</evidence>
<evidence type="ECO:0000313" key="4">
    <source>
        <dbReference type="Proteomes" id="UP000318186"/>
    </source>
</evidence>
<dbReference type="SUPFAM" id="SSF54593">
    <property type="entry name" value="Glyoxalase/Bleomycin resistance protein/Dihydroxybiphenyl dioxygenase"/>
    <property type="match status" value="1"/>
</dbReference>
<dbReference type="OrthoDB" id="4211373at2"/>
<dbReference type="InterPro" id="IPR041581">
    <property type="entry name" value="Glyoxalase_6"/>
</dbReference>
<dbReference type="Gene3D" id="3.10.180.10">
    <property type="entry name" value="2,3-Dihydroxybiphenyl 1,2-Dioxygenase, domain 1"/>
    <property type="match status" value="1"/>
</dbReference>
<keyword evidence="5" id="KW-1185">Reference proteome</keyword>
<dbReference type="CDD" id="cd06587">
    <property type="entry name" value="VOC"/>
    <property type="match status" value="1"/>
</dbReference>
<dbReference type="AlphaFoldDB" id="A0A561V6C7"/>
<protein>
    <submittedName>
        <fullName evidence="3">VOC family protein</fullName>
    </submittedName>
</protein>
<sequence>MDFRRRTIVFEAADLDAESAFWAGLLDGVVEAKDTWHNVWVEGEWHLAVQLSPDYVPPVWPGGTSSQQVHLDFYLDDLEAAHEKVIKLGGRLVKSADDPAARTGFRVYADPAGHPFCLAWP</sequence>
<dbReference type="InterPro" id="IPR029068">
    <property type="entry name" value="Glyas_Bleomycin-R_OHBP_Dase"/>
</dbReference>
<name>A0A561V6C7_9ACTN</name>
<dbReference type="PROSITE" id="PS51819">
    <property type="entry name" value="VOC"/>
    <property type="match status" value="1"/>
</dbReference>
<dbReference type="Pfam" id="PF18029">
    <property type="entry name" value="Glyoxalase_6"/>
    <property type="match status" value="1"/>
</dbReference>
<reference evidence="3 5" key="2">
    <citation type="submission" date="2022-10" db="EMBL/GenBank/DDBJ databases">
        <title>The complete genomes of actinobacterial strains from the NBC collection.</title>
        <authorList>
            <person name="Joergensen T.S."/>
            <person name="Alvarez Arevalo M."/>
            <person name="Sterndorff E.B."/>
            <person name="Faurdal D."/>
            <person name="Vuksanovic O."/>
            <person name="Mourched A.-S."/>
            <person name="Charusanti P."/>
            <person name="Shaw S."/>
            <person name="Blin K."/>
            <person name="Weber T."/>
        </authorList>
    </citation>
    <scope>NUCLEOTIDE SEQUENCE [LARGE SCALE GENOMIC DNA]</scope>
    <source>
        <strain evidence="3 5">NBC 01769</strain>
    </source>
</reference>
<dbReference type="PANTHER" id="PTHR35908:SF1">
    <property type="entry name" value="CONSERVED PROTEIN"/>
    <property type="match status" value="1"/>
</dbReference>
<feature type="domain" description="VOC" evidence="1">
    <location>
        <begin position="4"/>
        <end position="121"/>
    </location>
</feature>
<evidence type="ECO:0000313" key="5">
    <source>
        <dbReference type="Proteomes" id="UP001330827"/>
    </source>
</evidence>
<dbReference type="PANTHER" id="PTHR35908">
    <property type="entry name" value="HYPOTHETICAL FUSION PROTEIN"/>
    <property type="match status" value="1"/>
</dbReference>
<dbReference type="Proteomes" id="UP000318186">
    <property type="component" value="Unassembled WGS sequence"/>
</dbReference>
<proteinExistence type="predicted"/>
<accession>A0A561V6C7</accession>
<gene>
    <name evidence="2" type="ORF">FHX80_115682</name>
    <name evidence="3" type="ORF">OIE64_03440</name>
</gene>
<organism evidence="2 4">
    <name type="scientific">Streptomyces brevispora</name>
    <dbReference type="NCBI Taxonomy" id="887462"/>
    <lineage>
        <taxon>Bacteria</taxon>
        <taxon>Bacillati</taxon>
        <taxon>Actinomycetota</taxon>
        <taxon>Actinomycetes</taxon>
        <taxon>Kitasatosporales</taxon>
        <taxon>Streptomycetaceae</taxon>
        <taxon>Streptomyces</taxon>
    </lineage>
</organism>
<evidence type="ECO:0000313" key="2">
    <source>
        <dbReference type="EMBL" id="TWG07177.1"/>
    </source>
</evidence>
<dbReference type="Proteomes" id="UP001330827">
    <property type="component" value="Chromosome"/>
</dbReference>
<dbReference type="InterPro" id="IPR037523">
    <property type="entry name" value="VOC_core"/>
</dbReference>
<dbReference type="RefSeq" id="WP_145766816.1">
    <property type="nucleotide sequence ID" value="NZ_CP109114.1"/>
</dbReference>